<proteinExistence type="predicted"/>
<keyword evidence="1" id="KW-0805">Transcription regulation</keyword>
<evidence type="ECO:0000256" key="2">
    <source>
        <dbReference type="ARBA" id="ARBA00023125"/>
    </source>
</evidence>
<dbReference type="EMBL" id="BJVI01000030">
    <property type="protein sequence ID" value="GEL19071.1"/>
    <property type="molecule type" value="Genomic_DNA"/>
</dbReference>
<dbReference type="InterPro" id="IPR000792">
    <property type="entry name" value="Tscrpt_reg_LuxR_C"/>
</dbReference>
<organism evidence="5 6">
    <name type="scientific">Pseudonocardia asaccharolytica DSM 44247 = NBRC 16224</name>
    <dbReference type="NCBI Taxonomy" id="1123024"/>
    <lineage>
        <taxon>Bacteria</taxon>
        <taxon>Bacillati</taxon>
        <taxon>Actinomycetota</taxon>
        <taxon>Actinomycetes</taxon>
        <taxon>Pseudonocardiales</taxon>
        <taxon>Pseudonocardiaceae</taxon>
        <taxon>Pseudonocardia</taxon>
    </lineage>
</organism>
<sequence length="101" mass="10834">MAGGEELLAPGLTRRLIAKLAAPPPLTVDENVFSGLTAREREVVALVAEGLSNGEITRRLVISPAVTKIHISRALTKLGVRDRAHLVSLAYRHGLVRPDPP</sequence>
<gene>
    <name evidence="5" type="ORF">PA7_29080</name>
</gene>
<comment type="caution">
    <text evidence="5">The sequence shown here is derived from an EMBL/GenBank/DDBJ whole genome shotgun (WGS) entry which is preliminary data.</text>
</comment>
<dbReference type="PANTHER" id="PTHR44688:SF16">
    <property type="entry name" value="DNA-BINDING TRANSCRIPTIONAL ACTIVATOR DEVR_DOSR"/>
    <property type="match status" value="1"/>
</dbReference>
<dbReference type="Proteomes" id="UP000321328">
    <property type="component" value="Unassembled WGS sequence"/>
</dbReference>
<keyword evidence="3" id="KW-0804">Transcription</keyword>
<dbReference type="PROSITE" id="PS50043">
    <property type="entry name" value="HTH_LUXR_2"/>
    <property type="match status" value="1"/>
</dbReference>
<dbReference type="GO" id="GO:0003677">
    <property type="term" value="F:DNA binding"/>
    <property type="evidence" value="ECO:0007669"/>
    <property type="project" value="UniProtKB-KW"/>
</dbReference>
<dbReference type="InterPro" id="IPR016032">
    <property type="entry name" value="Sig_transdc_resp-reg_C-effctor"/>
</dbReference>
<name>A0A511D2R6_9PSEU</name>
<protein>
    <recommendedName>
        <fullName evidence="4">HTH luxR-type domain-containing protein</fullName>
    </recommendedName>
</protein>
<dbReference type="PANTHER" id="PTHR44688">
    <property type="entry name" value="DNA-BINDING TRANSCRIPTIONAL ACTIVATOR DEVR_DOSR"/>
    <property type="match status" value="1"/>
</dbReference>
<accession>A0A511D2R6</accession>
<dbReference type="SMART" id="SM00421">
    <property type="entry name" value="HTH_LUXR"/>
    <property type="match status" value="1"/>
</dbReference>
<evidence type="ECO:0000313" key="5">
    <source>
        <dbReference type="EMBL" id="GEL19071.1"/>
    </source>
</evidence>
<dbReference type="AlphaFoldDB" id="A0A511D2R6"/>
<feature type="domain" description="HTH luxR-type" evidence="4">
    <location>
        <begin position="29"/>
        <end position="94"/>
    </location>
</feature>
<evidence type="ECO:0000256" key="1">
    <source>
        <dbReference type="ARBA" id="ARBA00023015"/>
    </source>
</evidence>
<evidence type="ECO:0000313" key="6">
    <source>
        <dbReference type="Proteomes" id="UP000321328"/>
    </source>
</evidence>
<keyword evidence="2" id="KW-0238">DNA-binding</keyword>
<dbReference type="SUPFAM" id="SSF46894">
    <property type="entry name" value="C-terminal effector domain of the bipartite response regulators"/>
    <property type="match status" value="1"/>
</dbReference>
<dbReference type="GO" id="GO:0006355">
    <property type="term" value="P:regulation of DNA-templated transcription"/>
    <property type="evidence" value="ECO:0007669"/>
    <property type="project" value="InterPro"/>
</dbReference>
<dbReference type="Gene3D" id="1.10.10.10">
    <property type="entry name" value="Winged helix-like DNA-binding domain superfamily/Winged helix DNA-binding domain"/>
    <property type="match status" value="1"/>
</dbReference>
<dbReference type="Pfam" id="PF00196">
    <property type="entry name" value="GerE"/>
    <property type="match status" value="1"/>
</dbReference>
<keyword evidence="6" id="KW-1185">Reference proteome</keyword>
<dbReference type="InterPro" id="IPR036388">
    <property type="entry name" value="WH-like_DNA-bd_sf"/>
</dbReference>
<reference evidence="5 6" key="1">
    <citation type="submission" date="2019-07" db="EMBL/GenBank/DDBJ databases">
        <title>Whole genome shotgun sequence of Pseudonocardia asaccharolytica NBRC 16224.</title>
        <authorList>
            <person name="Hosoyama A."/>
            <person name="Uohara A."/>
            <person name="Ohji S."/>
            <person name="Ichikawa N."/>
        </authorList>
    </citation>
    <scope>NUCLEOTIDE SEQUENCE [LARGE SCALE GENOMIC DNA]</scope>
    <source>
        <strain evidence="5 6">NBRC 16224</strain>
    </source>
</reference>
<dbReference type="STRING" id="1123024.GCA_000423625_04161"/>
<evidence type="ECO:0000256" key="3">
    <source>
        <dbReference type="ARBA" id="ARBA00023163"/>
    </source>
</evidence>
<dbReference type="CDD" id="cd06170">
    <property type="entry name" value="LuxR_C_like"/>
    <property type="match status" value="1"/>
</dbReference>
<dbReference type="PRINTS" id="PR00038">
    <property type="entry name" value="HTHLUXR"/>
</dbReference>
<evidence type="ECO:0000259" key="4">
    <source>
        <dbReference type="PROSITE" id="PS50043"/>
    </source>
</evidence>